<proteinExistence type="predicted"/>
<evidence type="ECO:0000313" key="2">
    <source>
        <dbReference type="EMBL" id="PBK79258.1"/>
    </source>
</evidence>
<sequence>MDAEKPNHSKIEFRTYPFPLSARVIAKLPKKPSEPSFQERHVHPEMMKGNRGPENHEKSRTPQDKKWTQTEVSSGITCKKESGDFWKKIPIANLGGIHGCCVF</sequence>
<evidence type="ECO:0000313" key="3">
    <source>
        <dbReference type="Proteomes" id="UP000217790"/>
    </source>
</evidence>
<reference evidence="3" key="1">
    <citation type="journal article" date="2017" name="Nat. Ecol. Evol.">
        <title>Genome expansion and lineage-specific genetic innovations in the forest pathogenic fungi Armillaria.</title>
        <authorList>
            <person name="Sipos G."/>
            <person name="Prasanna A.N."/>
            <person name="Walter M.C."/>
            <person name="O'Connor E."/>
            <person name="Balint B."/>
            <person name="Krizsan K."/>
            <person name="Kiss B."/>
            <person name="Hess J."/>
            <person name="Varga T."/>
            <person name="Slot J."/>
            <person name="Riley R."/>
            <person name="Boka B."/>
            <person name="Rigling D."/>
            <person name="Barry K."/>
            <person name="Lee J."/>
            <person name="Mihaltcheva S."/>
            <person name="LaButti K."/>
            <person name="Lipzen A."/>
            <person name="Waldron R."/>
            <person name="Moloney N.M."/>
            <person name="Sperisen C."/>
            <person name="Kredics L."/>
            <person name="Vagvoelgyi C."/>
            <person name="Patrignani A."/>
            <person name="Fitzpatrick D."/>
            <person name="Nagy I."/>
            <person name="Doyle S."/>
            <person name="Anderson J.B."/>
            <person name="Grigoriev I.V."/>
            <person name="Gueldener U."/>
            <person name="Muensterkoetter M."/>
            <person name="Nagy L.G."/>
        </authorList>
    </citation>
    <scope>NUCLEOTIDE SEQUENCE [LARGE SCALE GENOMIC DNA]</scope>
    <source>
        <strain evidence="3">Ar21-2</strain>
    </source>
</reference>
<dbReference type="Proteomes" id="UP000217790">
    <property type="component" value="Unassembled WGS sequence"/>
</dbReference>
<organism evidence="2 3">
    <name type="scientific">Armillaria gallica</name>
    <name type="common">Bulbous honey fungus</name>
    <name type="synonym">Armillaria bulbosa</name>
    <dbReference type="NCBI Taxonomy" id="47427"/>
    <lineage>
        <taxon>Eukaryota</taxon>
        <taxon>Fungi</taxon>
        <taxon>Dikarya</taxon>
        <taxon>Basidiomycota</taxon>
        <taxon>Agaricomycotina</taxon>
        <taxon>Agaricomycetes</taxon>
        <taxon>Agaricomycetidae</taxon>
        <taxon>Agaricales</taxon>
        <taxon>Marasmiineae</taxon>
        <taxon>Physalacriaceae</taxon>
        <taxon>Armillaria</taxon>
    </lineage>
</organism>
<feature type="region of interest" description="Disordered" evidence="1">
    <location>
        <begin position="29"/>
        <end position="72"/>
    </location>
</feature>
<dbReference type="InParanoid" id="A0A2H3CLJ8"/>
<dbReference type="EMBL" id="KZ293794">
    <property type="protein sequence ID" value="PBK79258.1"/>
    <property type="molecule type" value="Genomic_DNA"/>
</dbReference>
<name>A0A2H3CLJ8_ARMGA</name>
<keyword evidence="3" id="KW-1185">Reference proteome</keyword>
<feature type="compositionally biased region" description="Basic and acidic residues" evidence="1">
    <location>
        <begin position="31"/>
        <end position="68"/>
    </location>
</feature>
<evidence type="ECO:0000256" key="1">
    <source>
        <dbReference type="SAM" id="MobiDB-lite"/>
    </source>
</evidence>
<gene>
    <name evidence="2" type="ORF">ARMGADRAFT_1040938</name>
</gene>
<dbReference type="AlphaFoldDB" id="A0A2H3CLJ8"/>
<accession>A0A2H3CLJ8</accession>
<protein>
    <submittedName>
        <fullName evidence="2">Uncharacterized protein</fullName>
    </submittedName>
</protein>